<evidence type="ECO:0000256" key="8">
    <source>
        <dbReference type="ARBA" id="ARBA00023163"/>
    </source>
</evidence>
<dbReference type="InterPro" id="IPR035500">
    <property type="entry name" value="NHR-like_dom_sf"/>
</dbReference>
<feature type="region of interest" description="Disordered" evidence="12">
    <location>
        <begin position="109"/>
        <end position="139"/>
    </location>
</feature>
<dbReference type="SUPFAM" id="SSF48508">
    <property type="entry name" value="Nuclear receptor ligand-binding domain"/>
    <property type="match status" value="1"/>
</dbReference>
<feature type="non-terminal residue" evidence="16">
    <location>
        <position position="1"/>
    </location>
</feature>
<keyword evidence="3 11" id="KW-0479">Metal-binding</keyword>
<evidence type="ECO:0000256" key="6">
    <source>
        <dbReference type="ARBA" id="ARBA00023015"/>
    </source>
</evidence>
<evidence type="ECO:0000256" key="1">
    <source>
        <dbReference type="ARBA" id="ARBA00004123"/>
    </source>
</evidence>
<dbReference type="Proteomes" id="UP001432322">
    <property type="component" value="Unassembled WGS sequence"/>
</dbReference>
<comment type="caution">
    <text evidence="16">The sequence shown here is derived from an EMBL/GenBank/DDBJ whole genome shotgun (WGS) entry which is preliminary data.</text>
</comment>
<dbReference type="InterPro" id="IPR001628">
    <property type="entry name" value="Znf_hrmn_rcpt"/>
</dbReference>
<dbReference type="SMART" id="SM00399">
    <property type="entry name" value="ZnF_C4"/>
    <property type="match status" value="1"/>
</dbReference>
<dbReference type="Pfam" id="PF00104">
    <property type="entry name" value="Hormone_recep"/>
    <property type="match status" value="1"/>
</dbReference>
<keyword evidence="5 11" id="KW-0862">Zinc</keyword>
<evidence type="ECO:0000256" key="2">
    <source>
        <dbReference type="ARBA" id="ARBA00005993"/>
    </source>
</evidence>
<feature type="signal peptide" evidence="13">
    <location>
        <begin position="1"/>
        <end position="27"/>
    </location>
</feature>
<dbReference type="GO" id="GO:0008270">
    <property type="term" value="F:zinc ion binding"/>
    <property type="evidence" value="ECO:0007669"/>
    <property type="project" value="UniProtKB-KW"/>
</dbReference>
<evidence type="ECO:0000256" key="12">
    <source>
        <dbReference type="SAM" id="MobiDB-lite"/>
    </source>
</evidence>
<evidence type="ECO:0000259" key="15">
    <source>
        <dbReference type="PROSITE" id="PS51843"/>
    </source>
</evidence>
<feature type="compositionally biased region" description="Basic and acidic residues" evidence="12">
    <location>
        <begin position="125"/>
        <end position="134"/>
    </location>
</feature>
<keyword evidence="4 11" id="KW-0863">Zinc-finger</keyword>
<feature type="non-terminal residue" evidence="16">
    <location>
        <position position="398"/>
    </location>
</feature>
<dbReference type="PANTHER" id="PTHR46011">
    <property type="entry name" value="NUCLEAR HORMONE RECEPTOR FAMILY MEMBER NHR-86-RELATED"/>
    <property type="match status" value="1"/>
</dbReference>
<reference evidence="16" key="1">
    <citation type="submission" date="2023-10" db="EMBL/GenBank/DDBJ databases">
        <title>Genome assembly of Pristionchus species.</title>
        <authorList>
            <person name="Yoshida K."/>
            <person name="Sommer R.J."/>
        </authorList>
    </citation>
    <scope>NUCLEOTIDE SEQUENCE</scope>
    <source>
        <strain evidence="16">RS5133</strain>
    </source>
</reference>
<dbReference type="PROSITE" id="PS51030">
    <property type="entry name" value="NUCLEAR_REC_DBD_2"/>
    <property type="match status" value="1"/>
</dbReference>
<dbReference type="Pfam" id="PF00105">
    <property type="entry name" value="zf-C4"/>
    <property type="match status" value="1"/>
</dbReference>
<comment type="similarity">
    <text evidence="2 11">Belongs to the nuclear hormone receptor family.</text>
</comment>
<evidence type="ECO:0000313" key="17">
    <source>
        <dbReference type="Proteomes" id="UP001432322"/>
    </source>
</evidence>
<dbReference type="GO" id="GO:0003700">
    <property type="term" value="F:DNA-binding transcription factor activity"/>
    <property type="evidence" value="ECO:0007669"/>
    <property type="project" value="InterPro"/>
</dbReference>
<comment type="subcellular location">
    <subcellularLocation>
        <location evidence="1 11">Nucleus</location>
    </subcellularLocation>
</comment>
<protein>
    <recommendedName>
        <fullName evidence="18">Nuclear receptor</fullName>
    </recommendedName>
</protein>
<keyword evidence="10 11" id="KW-0539">Nucleus</keyword>
<dbReference type="InterPro" id="IPR049636">
    <property type="entry name" value="HNF4-like_DBD"/>
</dbReference>
<evidence type="ECO:0000256" key="4">
    <source>
        <dbReference type="ARBA" id="ARBA00022771"/>
    </source>
</evidence>
<keyword evidence="13" id="KW-0732">Signal</keyword>
<gene>
    <name evidence="16" type="ORF">PFISCL1PPCAC_13690</name>
</gene>
<dbReference type="Gene3D" id="1.10.565.10">
    <property type="entry name" value="Retinoid X Receptor"/>
    <property type="match status" value="1"/>
</dbReference>
<sequence length="398" mass="46243">SLSLLSLLPLPLAHLFLLSQHFRMVEGSGVSSLKSCLICATPVTVPHYGIDSCRACASFFKRAKLSGKTFVCRQGDNDCAIVKDERFMCRRCRYDRCVAAGMVYDKKHKKDNGMHTAQSSSPDSDDMKPSTSREPEEEPILKRIGRQFNASVDRRRKQELQLLHDRFHLKFAPHPTQQIYWGNYETSVQLFHITLHEAREFYEKAFPALTKLSVEEQNRLMKSYIPKFNIIDNMHRSRKVWGEIKRFVMTSVVTTVEFTRPDLWLGEEQGGKNRQALVSCLHAQNQMQLDHVMPMYVRAQITNKEFYAVLALMLCDVDPSVEMSDYALSLLDEIRLDVFEDLQRYYKNEMGLYDYSTRLGHLISLCHVIQECLSLTIEFLRFEDTMFDLLDTHEKIKE</sequence>
<accession>A0AAV5VVU5</accession>
<evidence type="ECO:0000256" key="13">
    <source>
        <dbReference type="SAM" id="SignalP"/>
    </source>
</evidence>
<keyword evidence="8 11" id="KW-0804">Transcription</keyword>
<dbReference type="EMBL" id="BTSY01000004">
    <property type="protein sequence ID" value="GMT22393.1"/>
    <property type="molecule type" value="Genomic_DNA"/>
</dbReference>
<feature type="domain" description="Nuclear receptor" evidence="14">
    <location>
        <begin position="33"/>
        <end position="109"/>
    </location>
</feature>
<dbReference type="SMART" id="SM00430">
    <property type="entry name" value="HOLI"/>
    <property type="match status" value="1"/>
</dbReference>
<dbReference type="SUPFAM" id="SSF57716">
    <property type="entry name" value="Glucocorticoid receptor-like (DNA-binding domain)"/>
    <property type="match status" value="1"/>
</dbReference>
<evidence type="ECO:0000256" key="3">
    <source>
        <dbReference type="ARBA" id="ARBA00022723"/>
    </source>
</evidence>
<evidence type="ECO:0000256" key="11">
    <source>
        <dbReference type="RuleBase" id="RU004334"/>
    </source>
</evidence>
<evidence type="ECO:0000256" key="10">
    <source>
        <dbReference type="ARBA" id="ARBA00023242"/>
    </source>
</evidence>
<dbReference type="CDD" id="cd06960">
    <property type="entry name" value="NR_DBD_HNF4A"/>
    <property type="match status" value="1"/>
</dbReference>
<evidence type="ECO:0000259" key="14">
    <source>
        <dbReference type="PROSITE" id="PS51030"/>
    </source>
</evidence>
<evidence type="ECO:0008006" key="18">
    <source>
        <dbReference type="Google" id="ProtNLM"/>
    </source>
</evidence>
<feature type="chain" id="PRO_5043719631" description="Nuclear receptor" evidence="13">
    <location>
        <begin position="28"/>
        <end position="398"/>
    </location>
</feature>
<evidence type="ECO:0000256" key="7">
    <source>
        <dbReference type="ARBA" id="ARBA00023125"/>
    </source>
</evidence>
<keyword evidence="6 11" id="KW-0805">Transcription regulation</keyword>
<dbReference type="Gene3D" id="3.30.50.10">
    <property type="entry name" value="Erythroid Transcription Factor GATA-1, subunit A"/>
    <property type="match status" value="1"/>
</dbReference>
<dbReference type="GO" id="GO:0000978">
    <property type="term" value="F:RNA polymerase II cis-regulatory region sequence-specific DNA binding"/>
    <property type="evidence" value="ECO:0007669"/>
    <property type="project" value="InterPro"/>
</dbReference>
<dbReference type="PROSITE" id="PS51843">
    <property type="entry name" value="NR_LBD"/>
    <property type="match status" value="1"/>
</dbReference>
<dbReference type="InterPro" id="IPR013088">
    <property type="entry name" value="Znf_NHR/GATA"/>
</dbReference>
<dbReference type="PROSITE" id="PS00031">
    <property type="entry name" value="NUCLEAR_REC_DBD_1"/>
    <property type="match status" value="1"/>
</dbReference>
<evidence type="ECO:0000256" key="5">
    <source>
        <dbReference type="ARBA" id="ARBA00022833"/>
    </source>
</evidence>
<dbReference type="PRINTS" id="PR00047">
    <property type="entry name" value="STROIDFINGER"/>
</dbReference>
<organism evidence="16 17">
    <name type="scientific">Pristionchus fissidentatus</name>
    <dbReference type="NCBI Taxonomy" id="1538716"/>
    <lineage>
        <taxon>Eukaryota</taxon>
        <taxon>Metazoa</taxon>
        <taxon>Ecdysozoa</taxon>
        <taxon>Nematoda</taxon>
        <taxon>Chromadorea</taxon>
        <taxon>Rhabditida</taxon>
        <taxon>Rhabditina</taxon>
        <taxon>Diplogasteromorpha</taxon>
        <taxon>Diplogasteroidea</taxon>
        <taxon>Neodiplogasteridae</taxon>
        <taxon>Pristionchus</taxon>
    </lineage>
</organism>
<proteinExistence type="inferred from homology"/>
<name>A0AAV5VVU5_9BILA</name>
<dbReference type="InterPro" id="IPR000536">
    <property type="entry name" value="Nucl_hrmn_rcpt_lig-bd"/>
</dbReference>
<evidence type="ECO:0000256" key="9">
    <source>
        <dbReference type="ARBA" id="ARBA00023170"/>
    </source>
</evidence>
<feature type="domain" description="NR LBD" evidence="15">
    <location>
        <begin position="122"/>
        <end position="398"/>
    </location>
</feature>
<keyword evidence="9 11" id="KW-0675">Receptor</keyword>
<keyword evidence="7 11" id="KW-0238">DNA-binding</keyword>
<evidence type="ECO:0000313" key="16">
    <source>
        <dbReference type="EMBL" id="GMT22393.1"/>
    </source>
</evidence>
<dbReference type="AlphaFoldDB" id="A0AAV5VVU5"/>
<dbReference type="GO" id="GO:0005634">
    <property type="term" value="C:nucleus"/>
    <property type="evidence" value="ECO:0007669"/>
    <property type="project" value="UniProtKB-SubCell"/>
</dbReference>
<dbReference type="PANTHER" id="PTHR46011:SF6">
    <property type="entry name" value="HIGH ZINC ACTIVATED NUCLEAR RECEPTOR PROTEIN"/>
    <property type="match status" value="1"/>
</dbReference>
<keyword evidence="17" id="KW-1185">Reference proteome</keyword>